<sequence>MGVACGLAGLGRAAPVRDRSHCERVATAAPQVTLSRTACALRRCPHYRSSCAGSSARSPNGDQIKKIERAGALAASSPETQNTRFTIDLRTLCAHNVRKSISITGGVMTWSYVYLSSRATHIESQTVFEIEFARNIQSSADLTIRPLAGSKKKFSTAELKILRDELWENHLGERRRNEMRCLVENDFSGDRQQVATIISELTAKNVSVRSIQAWLIEPGKPSSRQCPEWALKALHDYTCRPENEQRLRARREYKAGQPLAIKRTSLDVYDKYAVDMATNQIEADQHKRDSWRNLPYGEIPDKLFELENRLTGHLHYLQTQLVAISIALRTCESFDEFKQKVLEDIDNQTSEDYFVREARRAIESRTDEFSNVEGLLNK</sequence>
<evidence type="ECO:0000313" key="1">
    <source>
        <dbReference type="EMBL" id="VWB75048.1"/>
    </source>
</evidence>
<dbReference type="EMBL" id="CABVPN010000016">
    <property type="protein sequence ID" value="VWB75048.1"/>
    <property type="molecule type" value="Genomic_DNA"/>
</dbReference>
<gene>
    <name evidence="1" type="ORF">BDI24065_03564</name>
</gene>
<organism evidence="1 2">
    <name type="scientific">Burkholderia diffusa</name>
    <dbReference type="NCBI Taxonomy" id="488732"/>
    <lineage>
        <taxon>Bacteria</taxon>
        <taxon>Pseudomonadati</taxon>
        <taxon>Pseudomonadota</taxon>
        <taxon>Betaproteobacteria</taxon>
        <taxon>Burkholderiales</taxon>
        <taxon>Burkholderiaceae</taxon>
        <taxon>Burkholderia</taxon>
        <taxon>Burkholderia cepacia complex</taxon>
    </lineage>
</organism>
<name>A0A6P2M5H3_9BURK</name>
<accession>A0A6P2M5H3</accession>
<dbReference type="AlphaFoldDB" id="A0A6P2M5H3"/>
<keyword evidence="2" id="KW-1185">Reference proteome</keyword>
<protein>
    <submittedName>
        <fullName evidence="1">Uncharacterized protein</fullName>
    </submittedName>
</protein>
<reference evidence="1 2" key="1">
    <citation type="submission" date="2019-09" db="EMBL/GenBank/DDBJ databases">
        <authorList>
            <person name="Depoorter E."/>
        </authorList>
    </citation>
    <scope>NUCLEOTIDE SEQUENCE [LARGE SCALE GENOMIC DNA]</scope>
    <source>
        <strain evidence="1">LMG 24065</strain>
    </source>
</reference>
<evidence type="ECO:0000313" key="2">
    <source>
        <dbReference type="Proteomes" id="UP000494125"/>
    </source>
</evidence>
<proteinExistence type="predicted"/>
<dbReference type="Proteomes" id="UP000494125">
    <property type="component" value="Unassembled WGS sequence"/>
</dbReference>